<proteinExistence type="inferred from homology"/>
<dbReference type="PANTHER" id="PTHR30346:SF28">
    <property type="entry name" value="HTH-TYPE TRANSCRIPTIONAL REGULATOR CYNR"/>
    <property type="match status" value="1"/>
</dbReference>
<evidence type="ECO:0000256" key="2">
    <source>
        <dbReference type="ARBA" id="ARBA00023015"/>
    </source>
</evidence>
<dbReference type="PRINTS" id="PR00039">
    <property type="entry name" value="HTHLYSR"/>
</dbReference>
<dbReference type="InterPro" id="IPR036388">
    <property type="entry name" value="WH-like_DNA-bd_sf"/>
</dbReference>
<dbReference type="RefSeq" id="WP_275029983.1">
    <property type="nucleotide sequence ID" value="NZ_CP118615.1"/>
</dbReference>
<evidence type="ECO:0000313" key="7">
    <source>
        <dbReference type="Proteomes" id="UP001219605"/>
    </source>
</evidence>
<keyword evidence="7" id="KW-1185">Reference proteome</keyword>
<name>A0ABY7ZNA6_9ACTN</name>
<dbReference type="InterPro" id="IPR036390">
    <property type="entry name" value="WH_DNA-bd_sf"/>
</dbReference>
<dbReference type="Gene3D" id="1.10.10.10">
    <property type="entry name" value="Winged helix-like DNA-binding domain superfamily/Winged helix DNA-binding domain"/>
    <property type="match status" value="1"/>
</dbReference>
<evidence type="ECO:0000256" key="3">
    <source>
        <dbReference type="ARBA" id="ARBA00023125"/>
    </source>
</evidence>
<dbReference type="Gene3D" id="3.40.190.10">
    <property type="entry name" value="Periplasmic binding protein-like II"/>
    <property type="match status" value="2"/>
</dbReference>
<keyword evidence="4" id="KW-0804">Transcription</keyword>
<keyword evidence="2" id="KW-0805">Transcription regulation</keyword>
<dbReference type="Proteomes" id="UP001219605">
    <property type="component" value="Chromosome"/>
</dbReference>
<evidence type="ECO:0000259" key="5">
    <source>
        <dbReference type="PROSITE" id="PS50931"/>
    </source>
</evidence>
<dbReference type="Pfam" id="PF00126">
    <property type="entry name" value="HTH_1"/>
    <property type="match status" value="1"/>
</dbReference>
<keyword evidence="3" id="KW-0238">DNA-binding</keyword>
<evidence type="ECO:0000256" key="4">
    <source>
        <dbReference type="ARBA" id="ARBA00023163"/>
    </source>
</evidence>
<feature type="domain" description="HTH lysR-type" evidence="5">
    <location>
        <begin position="10"/>
        <end position="67"/>
    </location>
</feature>
<dbReference type="PROSITE" id="PS50931">
    <property type="entry name" value="HTH_LYSR"/>
    <property type="match status" value="1"/>
</dbReference>
<reference evidence="6 7" key="1">
    <citation type="submission" date="2023-02" db="EMBL/GenBank/DDBJ databases">
        <authorList>
            <person name="Mo P."/>
        </authorList>
    </citation>
    <scope>NUCLEOTIDE SEQUENCE [LARGE SCALE GENOMIC DNA]</scope>
    <source>
        <strain evidence="6 7">HUAS 3</strain>
    </source>
</reference>
<dbReference type="EMBL" id="CP118615">
    <property type="protein sequence ID" value="WDZ83459.1"/>
    <property type="molecule type" value="Genomic_DNA"/>
</dbReference>
<comment type="similarity">
    <text evidence="1">Belongs to the LysR transcriptional regulatory family.</text>
</comment>
<dbReference type="InterPro" id="IPR005119">
    <property type="entry name" value="LysR_subst-bd"/>
</dbReference>
<dbReference type="SUPFAM" id="SSF53850">
    <property type="entry name" value="Periplasmic binding protein-like II"/>
    <property type="match status" value="1"/>
</dbReference>
<dbReference type="SUPFAM" id="SSF46785">
    <property type="entry name" value="Winged helix' DNA-binding domain"/>
    <property type="match status" value="1"/>
</dbReference>
<gene>
    <name evidence="6" type="ORF">PVK37_23775</name>
</gene>
<organism evidence="6 7">
    <name type="scientific">Micromonospora cathayae</name>
    <dbReference type="NCBI Taxonomy" id="3028804"/>
    <lineage>
        <taxon>Bacteria</taxon>
        <taxon>Bacillati</taxon>
        <taxon>Actinomycetota</taxon>
        <taxon>Actinomycetes</taxon>
        <taxon>Micromonosporales</taxon>
        <taxon>Micromonosporaceae</taxon>
        <taxon>Micromonospora</taxon>
    </lineage>
</organism>
<evidence type="ECO:0000313" key="6">
    <source>
        <dbReference type="EMBL" id="WDZ83459.1"/>
    </source>
</evidence>
<accession>A0ABY7ZNA6</accession>
<dbReference type="Pfam" id="PF03466">
    <property type="entry name" value="LysR_substrate"/>
    <property type="match status" value="1"/>
</dbReference>
<dbReference type="CDD" id="cd05466">
    <property type="entry name" value="PBP2_LTTR_substrate"/>
    <property type="match status" value="1"/>
</dbReference>
<evidence type="ECO:0000256" key="1">
    <source>
        <dbReference type="ARBA" id="ARBA00009437"/>
    </source>
</evidence>
<dbReference type="PANTHER" id="PTHR30346">
    <property type="entry name" value="TRANSCRIPTIONAL DUAL REGULATOR HCAR-RELATED"/>
    <property type="match status" value="1"/>
</dbReference>
<protein>
    <submittedName>
        <fullName evidence="6">LysR family transcriptional regulator</fullName>
    </submittedName>
</protein>
<sequence>MGGGEGDGGMELRTLRYLLAVADTGSVSAAARRVHVSQPSLSRQLRGLEQSLGIRLFDRRDGRLSLTSAGRDFLPIARDLVTRADLAVKAAATIRSGVLPSITISCPGTTLTDVIAPFLATWGAADPMPGVWEESPPAIYGSLQRGADLAIGTEPPPPELGRLPIATLPVWAYVPAGHRWHGRAFVPVGEVVDEHLLLLPPEQHARRALDAAVAAAGLGYGPTTEFGTPEVAQAVAAAGRGVAVVSDDARFGLWPVAIGSGRVGVSISLFAAWSRGHHAEEAIRSIAQRLADFCGRRYGRPRPRR</sequence>
<dbReference type="InterPro" id="IPR000847">
    <property type="entry name" value="LysR_HTH_N"/>
</dbReference>